<proteinExistence type="predicted"/>
<comment type="caution">
    <text evidence="2">The sequence shown here is derived from an EMBL/GenBank/DDBJ whole genome shotgun (WGS) entry which is preliminary data.</text>
</comment>
<reference evidence="2" key="1">
    <citation type="submission" date="2021-10" db="EMBL/GenBank/DDBJ databases">
        <title>Anaerobic single-cell dispensing facilitates the cultivation of human gut bacteria.</title>
        <authorList>
            <person name="Afrizal A."/>
        </authorList>
    </citation>
    <scope>NUCLEOTIDE SEQUENCE</scope>
    <source>
        <strain evidence="2">CLA-AA-H204</strain>
    </source>
</reference>
<evidence type="ECO:0000313" key="2">
    <source>
        <dbReference type="EMBL" id="MCC2240715.1"/>
    </source>
</evidence>
<sequence length="637" mass="72851">MRSKTSYFNETVFWKNITHFWPVWLIYTILLLCMVPLRLLVNSGISYEGYSAQEIKEIKMNNFMQILFSDGSGALIALLSLAIGIIVAMAVFYYLYNNRSSHLFHSLPLKRTELFISNFLSGICMLVVPVLLAFILGTVCCIMQGITSLQYLLAWALMLTGESFFFYSMAIFVGMFSGQLLAMPVFTIILNVLYIGCRYVITCMISTIGYGMANSYADRMNSILSPVIYLSNKVGVEYDYLEDRIEYHMFGLSVVGIYVLVGVVLIVISCLLYQKRKLEATGDVLTIPATRPVFRWGMAFCVAFLTAILLSGLFGVLVHTSLGSFLMVLFTTLIAGFLAFFVAEMILTKKLRVVTKKRLLECGVMLGISVVFLLCIKWNAFGLENKIPDKKEIVAANINCYFEIEENSESGIDEIMSIHQQIIDSKKEFQAYQGSSDLDKALQWVEIDYQLADGSIMVRSYDVPAAKNYYENADSVVSRIYAMSMDPENYLKGNLMVNYDDPNNHIISMEFDTYDQNLEYGSINIPDERAQEIYDAYLKDIRAGHIYLNTVNDNYYKHTYINGLYLHVYNSQGIQLTRGEQRMWGMENSKDYYFDLNLNDRCVYTINKLLELHIIESEDELMTLQEMEDRSMSMEQE</sequence>
<feature type="transmembrane region" description="Helical" evidence="1">
    <location>
        <begin position="359"/>
        <end position="381"/>
    </location>
</feature>
<dbReference type="EMBL" id="JAJEQW010000001">
    <property type="protein sequence ID" value="MCC2240715.1"/>
    <property type="molecule type" value="Genomic_DNA"/>
</dbReference>
<evidence type="ECO:0000313" key="3">
    <source>
        <dbReference type="Proteomes" id="UP001198893"/>
    </source>
</evidence>
<feature type="transmembrane region" description="Helical" evidence="1">
    <location>
        <begin position="247"/>
        <end position="273"/>
    </location>
</feature>
<accession>A0AAW4WDB7</accession>
<evidence type="ECO:0000256" key="1">
    <source>
        <dbReference type="SAM" id="Phobius"/>
    </source>
</evidence>
<keyword evidence="1" id="KW-1133">Transmembrane helix</keyword>
<keyword evidence="1" id="KW-0812">Transmembrane</keyword>
<gene>
    <name evidence="2" type="ORF">LKD47_00165</name>
</gene>
<feature type="transmembrane region" description="Helical" evidence="1">
    <location>
        <begin position="152"/>
        <end position="176"/>
    </location>
</feature>
<dbReference type="AlphaFoldDB" id="A0AAW4WDB7"/>
<feature type="transmembrane region" description="Helical" evidence="1">
    <location>
        <begin position="117"/>
        <end position="146"/>
    </location>
</feature>
<protein>
    <submittedName>
        <fullName evidence="2">ABC-2 transporter permease</fullName>
    </submittedName>
</protein>
<dbReference type="RefSeq" id="WP_227709346.1">
    <property type="nucleotide sequence ID" value="NZ_JAJEQW010000001.1"/>
</dbReference>
<name>A0AAW4WDB7_9FIRM</name>
<organism evidence="2 3">
    <name type="scientific">Roseburia amylophila</name>
    <dbReference type="NCBI Taxonomy" id="2981794"/>
    <lineage>
        <taxon>Bacteria</taxon>
        <taxon>Bacillati</taxon>
        <taxon>Bacillota</taxon>
        <taxon>Clostridia</taxon>
        <taxon>Lachnospirales</taxon>
        <taxon>Lachnospiraceae</taxon>
        <taxon>Roseburia</taxon>
    </lineage>
</organism>
<keyword evidence="1" id="KW-0472">Membrane</keyword>
<feature type="transmembrane region" description="Helical" evidence="1">
    <location>
        <begin position="21"/>
        <end position="41"/>
    </location>
</feature>
<feature type="transmembrane region" description="Helical" evidence="1">
    <location>
        <begin position="74"/>
        <end position="96"/>
    </location>
</feature>
<dbReference type="Proteomes" id="UP001198893">
    <property type="component" value="Unassembled WGS sequence"/>
</dbReference>
<feature type="transmembrane region" description="Helical" evidence="1">
    <location>
        <begin position="188"/>
        <end position="212"/>
    </location>
</feature>
<feature type="transmembrane region" description="Helical" evidence="1">
    <location>
        <begin position="293"/>
        <end position="318"/>
    </location>
</feature>
<feature type="transmembrane region" description="Helical" evidence="1">
    <location>
        <begin position="324"/>
        <end position="347"/>
    </location>
</feature>